<evidence type="ECO:0000313" key="6">
    <source>
        <dbReference type="EMBL" id="PQJ52646.1"/>
    </source>
</evidence>
<dbReference type="InterPro" id="IPR017459">
    <property type="entry name" value="Glycosyl_Trfase_fam3_N_dom"/>
</dbReference>
<comment type="caution">
    <text evidence="6">The sequence shown here is derived from an EMBL/GenBank/DDBJ whole genome shotgun (WGS) entry which is preliminary data.</text>
</comment>
<evidence type="ECO:0000259" key="5">
    <source>
        <dbReference type="Pfam" id="PF02885"/>
    </source>
</evidence>
<keyword evidence="3" id="KW-0028">Amino-acid biosynthesis</keyword>
<reference evidence="6 7" key="1">
    <citation type="submission" date="2016-12" db="EMBL/GenBank/DDBJ databases">
        <title>Diversity of luminous bacteria.</title>
        <authorList>
            <person name="Yoshizawa S."/>
            <person name="Kogure K."/>
        </authorList>
    </citation>
    <scope>NUCLEOTIDE SEQUENCE [LARGE SCALE GENOMIC DNA]</scope>
    <source>
        <strain evidence="6 7">SA4-48</strain>
    </source>
</reference>
<proteinExistence type="predicted"/>
<dbReference type="PANTHER" id="PTHR43285">
    <property type="entry name" value="ANTHRANILATE PHOSPHORIBOSYLTRANSFERASE"/>
    <property type="match status" value="1"/>
</dbReference>
<dbReference type="Gene3D" id="1.20.970.10">
    <property type="entry name" value="Transferase, Pyrimidine Nucleoside Phosphorylase, Chain C"/>
    <property type="match status" value="1"/>
</dbReference>
<dbReference type="Gene3D" id="3.40.1030.10">
    <property type="entry name" value="Nucleoside phosphorylase/phosphoribosyltransferase catalytic domain"/>
    <property type="match status" value="1"/>
</dbReference>
<evidence type="ECO:0000256" key="2">
    <source>
        <dbReference type="ARBA" id="ARBA00022679"/>
    </source>
</evidence>
<evidence type="ECO:0000256" key="1">
    <source>
        <dbReference type="ARBA" id="ARBA00022676"/>
    </source>
</evidence>
<keyword evidence="3" id="KW-0822">Tryptophan biosynthesis</keyword>
<keyword evidence="2" id="KW-0808">Transferase</keyword>
<dbReference type="InterPro" id="IPR035902">
    <property type="entry name" value="Nuc_phospho_transferase"/>
</dbReference>
<dbReference type="GO" id="GO:0000162">
    <property type="term" value="P:L-tryptophan biosynthetic process"/>
    <property type="evidence" value="ECO:0007669"/>
    <property type="project" value="UniProtKB-KW"/>
</dbReference>
<feature type="domain" description="Glycosyl transferase family 3 N-terminal" evidence="5">
    <location>
        <begin position="32"/>
        <end position="84"/>
    </location>
</feature>
<sequence length="341" mass="39136">MQSQHTLRRNGKTIKMNEFSQYIKLIGKGKNAGKYLTMEQAYSAFYLLLKGQAEPEQIGAFLMLLRVREESAEELAGFVKATREYTPTPVQQINVDLDMGCYAGKRRHLPWFLLAMLCLAQSGKRIFLHGCKEPDSNRLYLPDVFKQLNIPISQTAAQANEQLDKTNFAYMDLEQVNPKLNHLIQMRRLFGLRSPANTLARMLNPTSATYSFHGVFHRHFDERHIQVAKLLGDKHVSCIRGEGGEVEVNPERGFIQHLVNNNDISSNEFPTLLPNWQIKPRELEPLELRKCWTGELQFEYAQQAIVGTIATYLTLLDSISVEQALQQAETMWLNRNTSFEF</sequence>
<gene>
    <name evidence="6" type="ORF">BTO11_02590</name>
</gene>
<dbReference type="EMBL" id="MSCH01000003">
    <property type="protein sequence ID" value="PQJ52646.1"/>
    <property type="molecule type" value="Genomic_DNA"/>
</dbReference>
<dbReference type="SUPFAM" id="SSF47648">
    <property type="entry name" value="Nucleoside phosphorylase/phosphoribosyltransferase N-terminal domain"/>
    <property type="match status" value="1"/>
</dbReference>
<protein>
    <recommendedName>
        <fullName evidence="8">Glycosyl transferase</fullName>
    </recommendedName>
</protein>
<dbReference type="Pfam" id="PF02885">
    <property type="entry name" value="Glycos_trans_3N"/>
    <property type="match status" value="1"/>
</dbReference>
<organism evidence="6 7">
    <name type="scientific">Psychrosphaera saromensis</name>
    <dbReference type="NCBI Taxonomy" id="716813"/>
    <lineage>
        <taxon>Bacteria</taxon>
        <taxon>Pseudomonadati</taxon>
        <taxon>Pseudomonadota</taxon>
        <taxon>Gammaproteobacteria</taxon>
        <taxon>Alteromonadales</taxon>
        <taxon>Pseudoalteromonadaceae</taxon>
        <taxon>Psychrosphaera</taxon>
    </lineage>
</organism>
<dbReference type="InterPro" id="IPR000312">
    <property type="entry name" value="Glycosyl_Trfase_fam3"/>
</dbReference>
<feature type="domain" description="Glycosyl transferase family 3" evidence="4">
    <location>
        <begin position="143"/>
        <end position="249"/>
    </location>
</feature>
<dbReference type="GO" id="GO:0004048">
    <property type="term" value="F:anthranilate phosphoribosyltransferase activity"/>
    <property type="evidence" value="ECO:0007669"/>
    <property type="project" value="InterPro"/>
</dbReference>
<dbReference type="SUPFAM" id="SSF52418">
    <property type="entry name" value="Nucleoside phosphorylase/phosphoribosyltransferase catalytic domain"/>
    <property type="match status" value="1"/>
</dbReference>
<keyword evidence="3" id="KW-0057">Aromatic amino acid biosynthesis</keyword>
<dbReference type="Pfam" id="PF00591">
    <property type="entry name" value="Glycos_transf_3"/>
    <property type="match status" value="1"/>
</dbReference>
<name>A0A2S7URP2_9GAMM</name>
<evidence type="ECO:0000313" key="7">
    <source>
        <dbReference type="Proteomes" id="UP000239007"/>
    </source>
</evidence>
<evidence type="ECO:0008006" key="8">
    <source>
        <dbReference type="Google" id="ProtNLM"/>
    </source>
</evidence>
<dbReference type="PANTHER" id="PTHR43285:SF2">
    <property type="entry name" value="ANTHRANILATE PHOSPHORIBOSYLTRANSFERASE"/>
    <property type="match status" value="1"/>
</dbReference>
<keyword evidence="7" id="KW-1185">Reference proteome</keyword>
<keyword evidence="1" id="KW-0328">Glycosyltransferase</keyword>
<evidence type="ECO:0000259" key="4">
    <source>
        <dbReference type="Pfam" id="PF00591"/>
    </source>
</evidence>
<dbReference type="GO" id="GO:0005829">
    <property type="term" value="C:cytosol"/>
    <property type="evidence" value="ECO:0007669"/>
    <property type="project" value="TreeGrafter"/>
</dbReference>
<dbReference type="InterPro" id="IPR005940">
    <property type="entry name" value="Anthranilate_Pribosyl_Tfrase"/>
</dbReference>
<dbReference type="Proteomes" id="UP000239007">
    <property type="component" value="Unassembled WGS sequence"/>
</dbReference>
<dbReference type="InterPro" id="IPR036320">
    <property type="entry name" value="Glycosyl_Trfase_fam3_N_dom_sf"/>
</dbReference>
<dbReference type="NCBIfam" id="NF006564">
    <property type="entry name" value="PRK09071.1"/>
    <property type="match status" value="1"/>
</dbReference>
<dbReference type="AlphaFoldDB" id="A0A2S7URP2"/>
<accession>A0A2S7URP2</accession>
<evidence type="ECO:0000256" key="3">
    <source>
        <dbReference type="ARBA" id="ARBA00022822"/>
    </source>
</evidence>